<gene>
    <name evidence="8" type="ORF">ACFP1K_29380</name>
</gene>
<feature type="domain" description="ABC transmembrane type-2" evidence="7">
    <location>
        <begin position="39"/>
        <end position="270"/>
    </location>
</feature>
<dbReference type="PIRSF" id="PIRSF006648">
    <property type="entry name" value="DrrB"/>
    <property type="match status" value="1"/>
</dbReference>
<dbReference type="EMBL" id="JBHSRF010000059">
    <property type="protein sequence ID" value="MFC6085310.1"/>
    <property type="molecule type" value="Genomic_DNA"/>
</dbReference>
<sequence>MTTSAAVSPAAAPQVRVYPLRDLSTMLRRNIKNQLRDKVAVGAIIGIPVLFLLLFNYVFGGALGDTVKAGGSGSYVNYLLPGLIIMTAASQLIGTSTLTSVDMTGGIFNRFRTMAIYTPSILVARVLSSVIQALLSMAVVIGIAFLMGLSPTATFLEWLAILGFLAYVSFTLCWLGLAFGLAAKSVGSASNGPFPLVLLPLVGSGIVPPESMSAGVRWFAEYQPFTPMIDTLRGLMFGTPVGNSAIIALVWSTGFGVLGLFWSLKAFNRERPDRPS</sequence>
<keyword evidence="4 6" id="KW-0472">Membrane</keyword>
<dbReference type="PANTHER" id="PTHR43229:SF2">
    <property type="entry name" value="NODULATION PROTEIN J"/>
    <property type="match status" value="1"/>
</dbReference>
<comment type="subcellular location">
    <subcellularLocation>
        <location evidence="6">Cell membrane</location>
        <topology evidence="6">Multi-pass membrane protein</topology>
    </subcellularLocation>
    <subcellularLocation>
        <location evidence="1">Membrane</location>
        <topology evidence="1">Multi-pass membrane protein</topology>
    </subcellularLocation>
</comment>
<feature type="transmembrane region" description="Helical" evidence="6">
    <location>
        <begin position="39"/>
        <end position="59"/>
    </location>
</feature>
<dbReference type="RefSeq" id="WP_380759311.1">
    <property type="nucleotide sequence ID" value="NZ_JBHSRF010000059.1"/>
</dbReference>
<evidence type="ECO:0000256" key="6">
    <source>
        <dbReference type="RuleBase" id="RU361157"/>
    </source>
</evidence>
<evidence type="ECO:0000313" key="8">
    <source>
        <dbReference type="EMBL" id="MFC6085310.1"/>
    </source>
</evidence>
<comment type="caution">
    <text evidence="8">The sequence shown here is derived from an EMBL/GenBank/DDBJ whole genome shotgun (WGS) entry which is preliminary data.</text>
</comment>
<reference evidence="9" key="1">
    <citation type="journal article" date="2019" name="Int. J. Syst. Evol. Microbiol.">
        <title>The Global Catalogue of Microorganisms (GCM) 10K type strain sequencing project: providing services to taxonomists for standard genome sequencing and annotation.</title>
        <authorList>
            <consortium name="The Broad Institute Genomics Platform"/>
            <consortium name="The Broad Institute Genome Sequencing Center for Infectious Disease"/>
            <person name="Wu L."/>
            <person name="Ma J."/>
        </authorList>
    </citation>
    <scope>NUCLEOTIDE SEQUENCE [LARGE SCALE GENOMIC DNA]</scope>
    <source>
        <strain evidence="9">JCM 30346</strain>
    </source>
</reference>
<feature type="transmembrane region" description="Helical" evidence="6">
    <location>
        <begin position="122"/>
        <end position="146"/>
    </location>
</feature>
<keyword evidence="5" id="KW-0046">Antibiotic resistance</keyword>
<feature type="transmembrane region" description="Helical" evidence="6">
    <location>
        <begin position="240"/>
        <end position="264"/>
    </location>
</feature>
<dbReference type="Pfam" id="PF01061">
    <property type="entry name" value="ABC2_membrane"/>
    <property type="match status" value="1"/>
</dbReference>
<keyword evidence="9" id="KW-1185">Reference proteome</keyword>
<protein>
    <recommendedName>
        <fullName evidence="6">Transport permease protein</fullName>
    </recommendedName>
</protein>
<evidence type="ECO:0000313" key="9">
    <source>
        <dbReference type="Proteomes" id="UP001596137"/>
    </source>
</evidence>
<dbReference type="InterPro" id="IPR000412">
    <property type="entry name" value="ABC_2_transport"/>
</dbReference>
<evidence type="ECO:0000256" key="1">
    <source>
        <dbReference type="ARBA" id="ARBA00004141"/>
    </source>
</evidence>
<keyword evidence="2 6" id="KW-0812">Transmembrane</keyword>
<evidence type="ECO:0000256" key="3">
    <source>
        <dbReference type="ARBA" id="ARBA00022989"/>
    </source>
</evidence>
<feature type="transmembrane region" description="Helical" evidence="6">
    <location>
        <begin position="194"/>
        <end position="220"/>
    </location>
</feature>
<evidence type="ECO:0000256" key="2">
    <source>
        <dbReference type="ARBA" id="ARBA00022692"/>
    </source>
</evidence>
<dbReference type="PANTHER" id="PTHR43229">
    <property type="entry name" value="NODULATION PROTEIN J"/>
    <property type="match status" value="1"/>
</dbReference>
<name>A0ABW1NR38_9ACTN</name>
<evidence type="ECO:0000256" key="5">
    <source>
        <dbReference type="ARBA" id="ARBA00023251"/>
    </source>
</evidence>
<feature type="transmembrane region" description="Helical" evidence="6">
    <location>
        <begin position="79"/>
        <end position="101"/>
    </location>
</feature>
<proteinExistence type="inferred from homology"/>
<keyword evidence="6" id="KW-1003">Cell membrane</keyword>
<organism evidence="8 9">
    <name type="scientific">Sphaerisporangium aureirubrum</name>
    <dbReference type="NCBI Taxonomy" id="1544736"/>
    <lineage>
        <taxon>Bacteria</taxon>
        <taxon>Bacillati</taxon>
        <taxon>Actinomycetota</taxon>
        <taxon>Actinomycetes</taxon>
        <taxon>Streptosporangiales</taxon>
        <taxon>Streptosporangiaceae</taxon>
        <taxon>Sphaerisporangium</taxon>
    </lineage>
</organism>
<keyword evidence="3 6" id="KW-1133">Transmembrane helix</keyword>
<dbReference type="InterPro" id="IPR047817">
    <property type="entry name" value="ABC2_TM_bact-type"/>
</dbReference>
<feature type="transmembrane region" description="Helical" evidence="6">
    <location>
        <begin position="158"/>
        <end position="182"/>
    </location>
</feature>
<dbReference type="PROSITE" id="PS51012">
    <property type="entry name" value="ABC_TM2"/>
    <property type="match status" value="1"/>
</dbReference>
<accession>A0ABW1NR38</accession>
<comment type="similarity">
    <text evidence="6">Belongs to the ABC-2 integral membrane protein family.</text>
</comment>
<dbReference type="InterPro" id="IPR051784">
    <property type="entry name" value="Nod_factor_ABC_transporter"/>
</dbReference>
<dbReference type="InterPro" id="IPR013525">
    <property type="entry name" value="ABC2_TM"/>
</dbReference>
<keyword evidence="6" id="KW-0813">Transport</keyword>
<evidence type="ECO:0000259" key="7">
    <source>
        <dbReference type="PROSITE" id="PS51012"/>
    </source>
</evidence>
<dbReference type="Proteomes" id="UP001596137">
    <property type="component" value="Unassembled WGS sequence"/>
</dbReference>
<evidence type="ECO:0000256" key="4">
    <source>
        <dbReference type="ARBA" id="ARBA00023136"/>
    </source>
</evidence>